<evidence type="ECO:0000313" key="1">
    <source>
        <dbReference type="EMBL" id="EJD32273.1"/>
    </source>
</evidence>
<proteinExistence type="predicted"/>
<organism evidence="1 2">
    <name type="scientific">Auricularia subglabra (strain TFB-10046 / SS5)</name>
    <name type="common">White-rot fungus</name>
    <name type="synonym">Auricularia delicata (strain TFB10046)</name>
    <dbReference type="NCBI Taxonomy" id="717982"/>
    <lineage>
        <taxon>Eukaryota</taxon>
        <taxon>Fungi</taxon>
        <taxon>Dikarya</taxon>
        <taxon>Basidiomycota</taxon>
        <taxon>Agaricomycotina</taxon>
        <taxon>Agaricomycetes</taxon>
        <taxon>Auriculariales</taxon>
        <taxon>Auriculariaceae</taxon>
        <taxon>Auricularia</taxon>
    </lineage>
</organism>
<dbReference type="EMBL" id="JH689143">
    <property type="protein sequence ID" value="EJD32273.1"/>
    <property type="molecule type" value="Genomic_DNA"/>
</dbReference>
<evidence type="ECO:0000313" key="2">
    <source>
        <dbReference type="Proteomes" id="UP000006514"/>
    </source>
</evidence>
<sequence>MSQLPAGIPASARCVHASCNGDHATTLDVRRGWLVRCPRFGDTVIVWSAQGSGPTLGVVRSAAPATRPGPMHRSSERILCSGAQCEQRARPRNGAQRCGVKCCSNCCYLQFCQATGHGWGVEPAATRSLGGGVMRTRPERDVQIILELSSMEGEPKYIKLGDLAAEAQVQLGLPRAVISSLESLDVESGRWRRSTWVTPILVRGAVALRLRGRAAVAFPRTYVCDMADGMTRCAEAGGFASNFECEFPYCNWSEASYERAAAAWAAVPEPVKEAFIACGRTGDGLWSEMVAQF</sequence>
<protein>
    <submittedName>
        <fullName evidence="1">Uncharacterized protein</fullName>
    </submittedName>
</protein>
<dbReference type="KEGG" id="adl:AURDEDRAFT_132191"/>
<gene>
    <name evidence="1" type="ORF">AURDEDRAFT_132191</name>
</gene>
<dbReference type="AlphaFoldDB" id="J0WJ07"/>
<accession>J0WJ07</accession>
<keyword evidence="2" id="KW-1185">Reference proteome</keyword>
<name>J0WJ07_AURST</name>
<dbReference type="InParanoid" id="J0WJ07"/>
<reference evidence="2" key="1">
    <citation type="journal article" date="2012" name="Science">
        <title>The Paleozoic origin of enzymatic lignin decomposition reconstructed from 31 fungal genomes.</title>
        <authorList>
            <person name="Floudas D."/>
            <person name="Binder M."/>
            <person name="Riley R."/>
            <person name="Barry K."/>
            <person name="Blanchette R.A."/>
            <person name="Henrissat B."/>
            <person name="Martinez A.T."/>
            <person name="Otillar R."/>
            <person name="Spatafora J.W."/>
            <person name="Yadav J.S."/>
            <person name="Aerts A."/>
            <person name="Benoit I."/>
            <person name="Boyd A."/>
            <person name="Carlson A."/>
            <person name="Copeland A."/>
            <person name="Coutinho P.M."/>
            <person name="de Vries R.P."/>
            <person name="Ferreira P."/>
            <person name="Findley K."/>
            <person name="Foster B."/>
            <person name="Gaskell J."/>
            <person name="Glotzer D."/>
            <person name="Gorecki P."/>
            <person name="Heitman J."/>
            <person name="Hesse C."/>
            <person name="Hori C."/>
            <person name="Igarashi K."/>
            <person name="Jurgens J.A."/>
            <person name="Kallen N."/>
            <person name="Kersten P."/>
            <person name="Kohler A."/>
            <person name="Kuees U."/>
            <person name="Kumar T.K.A."/>
            <person name="Kuo A."/>
            <person name="LaButti K."/>
            <person name="Larrondo L.F."/>
            <person name="Lindquist E."/>
            <person name="Ling A."/>
            <person name="Lombard V."/>
            <person name="Lucas S."/>
            <person name="Lundell T."/>
            <person name="Martin R."/>
            <person name="McLaughlin D.J."/>
            <person name="Morgenstern I."/>
            <person name="Morin E."/>
            <person name="Murat C."/>
            <person name="Nagy L.G."/>
            <person name="Nolan M."/>
            <person name="Ohm R.A."/>
            <person name="Patyshakuliyeva A."/>
            <person name="Rokas A."/>
            <person name="Ruiz-Duenas F.J."/>
            <person name="Sabat G."/>
            <person name="Salamov A."/>
            <person name="Samejima M."/>
            <person name="Schmutz J."/>
            <person name="Slot J.C."/>
            <person name="St John F."/>
            <person name="Stenlid J."/>
            <person name="Sun H."/>
            <person name="Sun S."/>
            <person name="Syed K."/>
            <person name="Tsang A."/>
            <person name="Wiebenga A."/>
            <person name="Young D."/>
            <person name="Pisabarro A."/>
            <person name="Eastwood D.C."/>
            <person name="Martin F."/>
            <person name="Cullen D."/>
            <person name="Grigoriev I.V."/>
            <person name="Hibbett D.S."/>
        </authorList>
    </citation>
    <scope>NUCLEOTIDE SEQUENCE [LARGE SCALE GENOMIC DNA]</scope>
    <source>
        <strain evidence="2">TFB10046</strain>
    </source>
</reference>
<dbReference type="Proteomes" id="UP000006514">
    <property type="component" value="Unassembled WGS sequence"/>
</dbReference>